<evidence type="ECO:0000313" key="3">
    <source>
        <dbReference type="Proteomes" id="UP000642993"/>
    </source>
</evidence>
<comment type="caution">
    <text evidence="2">The sequence shown here is derived from an EMBL/GenBank/DDBJ whole genome shotgun (WGS) entry which is preliminary data.</text>
</comment>
<dbReference type="SUPFAM" id="SSF55486">
    <property type="entry name" value="Metalloproteases ('zincins'), catalytic domain"/>
    <property type="match status" value="1"/>
</dbReference>
<keyword evidence="3" id="KW-1185">Reference proteome</keyword>
<gene>
    <name evidence="2" type="ORF">HT102_13630</name>
</gene>
<dbReference type="RefSeq" id="WP_192039994.1">
    <property type="nucleotide sequence ID" value="NZ_JACYWE010000009.1"/>
</dbReference>
<dbReference type="EMBL" id="JACYWE010000009">
    <property type="protein sequence ID" value="MBD8507524.1"/>
    <property type="molecule type" value="Genomic_DNA"/>
</dbReference>
<organism evidence="2 3">
    <name type="scientific">Lolliginicoccus lacisalsi</name>
    <dbReference type="NCBI Taxonomy" id="2742202"/>
    <lineage>
        <taxon>Bacteria</taxon>
        <taxon>Bacillati</taxon>
        <taxon>Actinomycetota</taxon>
        <taxon>Actinomycetes</taxon>
        <taxon>Mycobacteriales</taxon>
        <taxon>Hoyosellaceae</taxon>
        <taxon>Lolliginicoccus</taxon>
    </lineage>
</organism>
<dbReference type="Proteomes" id="UP000642993">
    <property type="component" value="Unassembled WGS sequence"/>
</dbReference>
<evidence type="ECO:0000313" key="2">
    <source>
        <dbReference type="EMBL" id="MBD8507524.1"/>
    </source>
</evidence>
<dbReference type="PROSITE" id="PS51257">
    <property type="entry name" value="PROKAR_LIPOPROTEIN"/>
    <property type="match status" value="1"/>
</dbReference>
<proteinExistence type="predicted"/>
<keyword evidence="1" id="KW-0732">Signal</keyword>
<evidence type="ECO:0000256" key="1">
    <source>
        <dbReference type="SAM" id="SignalP"/>
    </source>
</evidence>
<reference evidence="2" key="1">
    <citation type="submission" date="2020-09" db="EMBL/GenBank/DDBJ databases">
        <title>Hoyosella lacisalsi sp. nov., a halotolerant actinobacterium isolated from soil of Lake Gudzhirganskoe.</title>
        <authorList>
            <person name="Yang Q."/>
            <person name="Guo P.Y."/>
            <person name="Liu S.W."/>
            <person name="Li F.N."/>
            <person name="Sun C.H."/>
        </authorList>
    </citation>
    <scope>NUCLEOTIDE SEQUENCE</scope>
    <source>
        <strain evidence="2">G463</strain>
    </source>
</reference>
<feature type="signal peptide" evidence="1">
    <location>
        <begin position="1"/>
        <end position="29"/>
    </location>
</feature>
<name>A0A927JE03_9ACTN</name>
<accession>A0A927JE03</accession>
<dbReference type="AlphaFoldDB" id="A0A927JE03"/>
<sequence length="446" mass="46584">MASPHRWPGLLVACALAAAACSSPPGEEAAPLPVTYGPSGVRPGAPAPTVELAGPPGDHAADIIAAHALTDLAEFWADELEPAAADLAIDPYDSTSPTMMFCSAPAASLGVAAYCPATRTIGWDRTARFPALIDEFGPLAGVLVLAHEHGHAISTTRGLPGMHDDPLVWEQQADCFAGTYLGSIMRGHSARFRMNTSDALDAVLIALLTVRDPSPIGQARHGTGFDRIDAFAIGVHHGARACTSITARTIEQRRAGMPDRYAHALDRGELPVTEGTARLVISSVAEFLDWPAPPAVVTRAASECLDRALQPPVEHCPSTNALELDLPQLQNAAEARDTARPHGDFSAFSIIALHAILAQHALESPDDLGSETVQRGLCQAGAWAAATAREDVGRIYLSPGDLDEALTALLDPALNSLAAAAIPVGITRIATFGDGFRDGLAACSSR</sequence>
<protein>
    <submittedName>
        <fullName evidence="2">Uncharacterized protein</fullName>
    </submittedName>
</protein>
<feature type="chain" id="PRO_5037426158" evidence="1">
    <location>
        <begin position="30"/>
        <end position="446"/>
    </location>
</feature>